<dbReference type="InterPro" id="IPR036047">
    <property type="entry name" value="F-box-like_dom_sf"/>
</dbReference>
<evidence type="ECO:0000313" key="3">
    <source>
        <dbReference type="Proteomes" id="UP000801492"/>
    </source>
</evidence>
<sequence length="429" mass="50948">MSFNNLPLELLAEIFQYLPRKDRITCSMVCTRWKYALDCPYLWKNMIIYLDTDLMEPSTIIATKQYHEHFKAMEFCWANPRLPARWMQHGLQEFSKRACRYIMILQDSFIQLKSVKIVDWYEIPKFKKITYHLCKFLRSQINLVKVSFFNVNFNKGDCVKLLAACLSSVNNLKHMDISNCHHVGPSMFESVTFISCIEHLSNLCVLRLDYTVLCGGVLDAIILSKNTELAYLDVTVRDYDHTRALISEQTWKKLHMQCPKLKVAMHLKNICHFDDIYMVLREAIPLTTFTLTCGRIWDQTRSRQYRRTILLLIKNYCKTLENICLQINYNREVLDDLILELIHECINLKYFDFHGIIENMELLKKICQMQIHNRENGFKYFHILPTNMNPRNHYFLSRLHRDFAAKLEKCNVDFKICNASSKNLVYVYY</sequence>
<name>A0A8K0C6Y9_IGNLU</name>
<evidence type="ECO:0000259" key="1">
    <source>
        <dbReference type="PROSITE" id="PS50181"/>
    </source>
</evidence>
<comment type="caution">
    <text evidence="2">The sequence shown here is derived from an EMBL/GenBank/DDBJ whole genome shotgun (WGS) entry which is preliminary data.</text>
</comment>
<keyword evidence="3" id="KW-1185">Reference proteome</keyword>
<reference evidence="2" key="1">
    <citation type="submission" date="2019-08" db="EMBL/GenBank/DDBJ databases">
        <title>The genome of the North American firefly Photinus pyralis.</title>
        <authorList>
            <consortium name="Photinus pyralis genome working group"/>
            <person name="Fallon T.R."/>
            <person name="Sander Lower S.E."/>
            <person name="Weng J.-K."/>
        </authorList>
    </citation>
    <scope>NUCLEOTIDE SEQUENCE</scope>
    <source>
        <strain evidence="2">TRF0915ILg1</strain>
        <tissue evidence="2">Whole body</tissue>
    </source>
</reference>
<feature type="domain" description="F-box" evidence="1">
    <location>
        <begin position="1"/>
        <end position="46"/>
    </location>
</feature>
<dbReference type="PANTHER" id="PTHR20933">
    <property type="entry name" value="F-BOX ONLY PROTEIN 33"/>
    <property type="match status" value="1"/>
</dbReference>
<dbReference type="InterPro" id="IPR001810">
    <property type="entry name" value="F-box_dom"/>
</dbReference>
<dbReference type="PANTHER" id="PTHR20933:SF3">
    <property type="entry name" value="F-BOX ONLY PROTEIN 33"/>
    <property type="match status" value="1"/>
</dbReference>
<accession>A0A8K0C6Y9</accession>
<evidence type="ECO:0000313" key="2">
    <source>
        <dbReference type="EMBL" id="KAF2878947.1"/>
    </source>
</evidence>
<proteinExistence type="predicted"/>
<dbReference type="InterPro" id="IPR032675">
    <property type="entry name" value="LRR_dom_sf"/>
</dbReference>
<protein>
    <recommendedName>
        <fullName evidence="1">F-box domain-containing protein</fullName>
    </recommendedName>
</protein>
<dbReference type="SUPFAM" id="SSF52047">
    <property type="entry name" value="RNI-like"/>
    <property type="match status" value="1"/>
</dbReference>
<dbReference type="EMBL" id="VTPC01091253">
    <property type="protein sequence ID" value="KAF2878947.1"/>
    <property type="molecule type" value="Genomic_DNA"/>
</dbReference>
<dbReference type="Gene3D" id="1.20.1280.50">
    <property type="match status" value="1"/>
</dbReference>
<dbReference type="SUPFAM" id="SSF81383">
    <property type="entry name" value="F-box domain"/>
    <property type="match status" value="1"/>
</dbReference>
<organism evidence="2 3">
    <name type="scientific">Ignelater luminosus</name>
    <name type="common">Cucubano</name>
    <name type="synonym">Pyrophorus luminosus</name>
    <dbReference type="NCBI Taxonomy" id="2038154"/>
    <lineage>
        <taxon>Eukaryota</taxon>
        <taxon>Metazoa</taxon>
        <taxon>Ecdysozoa</taxon>
        <taxon>Arthropoda</taxon>
        <taxon>Hexapoda</taxon>
        <taxon>Insecta</taxon>
        <taxon>Pterygota</taxon>
        <taxon>Neoptera</taxon>
        <taxon>Endopterygota</taxon>
        <taxon>Coleoptera</taxon>
        <taxon>Polyphaga</taxon>
        <taxon>Elateriformia</taxon>
        <taxon>Elateroidea</taxon>
        <taxon>Elateridae</taxon>
        <taxon>Agrypninae</taxon>
        <taxon>Pyrophorini</taxon>
        <taxon>Ignelater</taxon>
    </lineage>
</organism>
<dbReference type="Gene3D" id="3.80.10.10">
    <property type="entry name" value="Ribonuclease Inhibitor"/>
    <property type="match status" value="1"/>
</dbReference>
<dbReference type="FunFam" id="1.20.1280.50:FF:000005">
    <property type="entry name" value="F-box/LRR-repeat protein 3 isoform X1"/>
    <property type="match status" value="1"/>
</dbReference>
<dbReference type="PROSITE" id="PS50181">
    <property type="entry name" value="FBOX"/>
    <property type="match status" value="1"/>
</dbReference>
<dbReference type="GO" id="GO:0031398">
    <property type="term" value="P:positive regulation of protein ubiquitination"/>
    <property type="evidence" value="ECO:0007669"/>
    <property type="project" value="TreeGrafter"/>
</dbReference>
<dbReference type="Pfam" id="PF12937">
    <property type="entry name" value="F-box-like"/>
    <property type="match status" value="1"/>
</dbReference>
<dbReference type="Proteomes" id="UP000801492">
    <property type="component" value="Unassembled WGS sequence"/>
</dbReference>
<dbReference type="OrthoDB" id="9974792at2759"/>
<gene>
    <name evidence="2" type="ORF">ILUMI_27220</name>
</gene>
<dbReference type="AlphaFoldDB" id="A0A8K0C6Y9"/>
<dbReference type="SMART" id="SM00256">
    <property type="entry name" value="FBOX"/>
    <property type="match status" value="1"/>
</dbReference>